<dbReference type="PROSITE" id="PS00080">
    <property type="entry name" value="MULTICOPPER_OXIDASE2"/>
    <property type="match status" value="1"/>
</dbReference>
<reference evidence="6 7" key="1">
    <citation type="submission" date="2011-05" db="EMBL/GenBank/DDBJ databases">
        <title>Whole genome sequence of Microlunatus phosphovorus NM-1.</title>
        <authorList>
            <person name="Hosoyama A."/>
            <person name="Sasaki K."/>
            <person name="Harada T."/>
            <person name="Igarashi R."/>
            <person name="Kawakoshi A."/>
            <person name="Sasagawa M."/>
            <person name="Fukada J."/>
            <person name="Nakamura S."/>
            <person name="Katano Y."/>
            <person name="Hanada S."/>
            <person name="Kamagata Y."/>
            <person name="Nakamura N."/>
            <person name="Yamazaki S."/>
            <person name="Fujita N."/>
        </authorList>
    </citation>
    <scope>NUCLEOTIDE SEQUENCE [LARGE SCALE GENOMIC DNA]</scope>
    <source>
        <strain evidence="7">ATCC 700054 / DSM 10555 / JCM 9379 / NBRC 101784 / NCIMB 13414 / VKM Ac-1990 / NM-1</strain>
    </source>
</reference>
<keyword evidence="3" id="KW-0812">Transmembrane</keyword>
<gene>
    <name evidence="6" type="ordered locus">MLP_53450</name>
</gene>
<evidence type="ECO:0000256" key="2">
    <source>
        <dbReference type="ARBA" id="ARBA00023002"/>
    </source>
</evidence>
<organism evidence="6 7">
    <name type="scientific">Microlunatus phosphovorus (strain ATCC 700054 / DSM 10555 / JCM 9379 / NBRC 101784 / NCIMB 13414 / VKM Ac-1990 / NM-1)</name>
    <dbReference type="NCBI Taxonomy" id="1032480"/>
    <lineage>
        <taxon>Bacteria</taxon>
        <taxon>Bacillati</taxon>
        <taxon>Actinomycetota</taxon>
        <taxon>Actinomycetes</taxon>
        <taxon>Propionibacteriales</taxon>
        <taxon>Propionibacteriaceae</taxon>
        <taxon>Microlunatus</taxon>
    </lineage>
</organism>
<evidence type="ECO:0000259" key="4">
    <source>
        <dbReference type="Pfam" id="PF07731"/>
    </source>
</evidence>
<dbReference type="KEGG" id="mph:MLP_53450"/>
<keyword evidence="3" id="KW-1133">Transmembrane helix</keyword>
<dbReference type="CDD" id="cd04202">
    <property type="entry name" value="CuRO_D2_2dMcoN_like"/>
    <property type="match status" value="1"/>
</dbReference>
<dbReference type="Pfam" id="PF07731">
    <property type="entry name" value="Cu-oxidase_2"/>
    <property type="match status" value="1"/>
</dbReference>
<dbReference type="HOGENOM" id="CLU_009100_6_2_11"/>
<dbReference type="SUPFAM" id="SSF49503">
    <property type="entry name" value="Cupredoxins"/>
    <property type="match status" value="3"/>
</dbReference>
<dbReference type="RefSeq" id="WP_013866170.1">
    <property type="nucleotide sequence ID" value="NC_015635.1"/>
</dbReference>
<name>F5XJU1_MICPN</name>
<feature type="domain" description="Plastocyanin-like" evidence="5">
    <location>
        <begin position="108"/>
        <end position="210"/>
    </location>
</feature>
<evidence type="ECO:0000256" key="3">
    <source>
        <dbReference type="SAM" id="Phobius"/>
    </source>
</evidence>
<feature type="domain" description="Plastocyanin-like" evidence="4">
    <location>
        <begin position="385"/>
        <end position="486"/>
    </location>
</feature>
<dbReference type="STRING" id="1032480.MLP_53450"/>
<evidence type="ECO:0000313" key="6">
    <source>
        <dbReference type="EMBL" id="BAK38359.1"/>
    </source>
</evidence>
<keyword evidence="1" id="KW-0479">Metal-binding</keyword>
<dbReference type="GO" id="GO:0005507">
    <property type="term" value="F:copper ion binding"/>
    <property type="evidence" value="ECO:0007669"/>
    <property type="project" value="InterPro"/>
</dbReference>
<dbReference type="eggNOG" id="COG2132">
    <property type="taxonomic scope" value="Bacteria"/>
</dbReference>
<sequence length="505" mass="53945">MSRGNTGRSGRHRAVVVPLLAALVIVAPLAWLWQDSRVPSSYSIMEMGYADLGGTAAAAAGHSGHADTAAPTTTRAVTDLVADPSRPVDVRVELTARQESIRIGERELDGFTLNNVTPGPEIRAVQGQLVEVRLRNASVGAGVTLHWHGVDVPNAMDGVAGVTQDAVPVGEEFVYRFVADRVGSFWYHSHQLSNPQVAGGLFGSLVVVPRTTSAAGLTDLDVTALAHTYAGVRTINGAPGELRVPAAPGQLARVRITNTDNAPMTVWANLPYRVLAVDGTDLHEPGLVTDRSLSLAAGGRADLQVKVPAAGGLARIQLSRATAVLLGSGAADPAAVPAQPTERLDLLTYGTPAPTGIDPAQATRHFDYVIGRRLGFVRGRPGMWWSINGHLYPHVPMYVVADGDLVTMRLENRSSEVHPMHLHGHRLLVLARDGQPSSGSPWWVDSLDVQPRETYDIAFVAGNPGIWMDHCHNLEHAEDGMVAHLMYEGVDTPFRIGGDLDNQPE</sequence>
<evidence type="ECO:0000313" key="7">
    <source>
        <dbReference type="Proteomes" id="UP000007947"/>
    </source>
</evidence>
<keyword evidence="7" id="KW-1185">Reference proteome</keyword>
<evidence type="ECO:0000256" key="1">
    <source>
        <dbReference type="ARBA" id="ARBA00022723"/>
    </source>
</evidence>
<proteinExistence type="predicted"/>
<dbReference type="GO" id="GO:0016491">
    <property type="term" value="F:oxidoreductase activity"/>
    <property type="evidence" value="ECO:0007669"/>
    <property type="project" value="UniProtKB-KW"/>
</dbReference>
<dbReference type="InterPro" id="IPR045087">
    <property type="entry name" value="Cu-oxidase_fam"/>
</dbReference>
<evidence type="ECO:0000259" key="5">
    <source>
        <dbReference type="Pfam" id="PF07732"/>
    </source>
</evidence>
<protein>
    <submittedName>
        <fullName evidence="6">Putative multicopper oxidase</fullName>
    </submittedName>
</protein>
<feature type="transmembrane region" description="Helical" evidence="3">
    <location>
        <begin position="12"/>
        <end position="33"/>
    </location>
</feature>
<keyword evidence="3" id="KW-0472">Membrane</keyword>
<accession>F5XJU1</accession>
<dbReference type="InterPro" id="IPR008972">
    <property type="entry name" value="Cupredoxin"/>
</dbReference>
<dbReference type="InterPro" id="IPR011706">
    <property type="entry name" value="Cu-oxidase_C"/>
</dbReference>
<dbReference type="EMBL" id="AP012204">
    <property type="protein sequence ID" value="BAK38359.1"/>
    <property type="molecule type" value="Genomic_DNA"/>
</dbReference>
<dbReference type="Gene3D" id="2.60.40.420">
    <property type="entry name" value="Cupredoxins - blue copper proteins"/>
    <property type="match status" value="3"/>
</dbReference>
<keyword evidence="2" id="KW-0560">Oxidoreductase</keyword>
<dbReference type="InterPro" id="IPR002355">
    <property type="entry name" value="Cu_oxidase_Cu_BS"/>
</dbReference>
<dbReference type="Pfam" id="PF07732">
    <property type="entry name" value="Cu-oxidase_3"/>
    <property type="match status" value="1"/>
</dbReference>
<dbReference type="PANTHER" id="PTHR11709">
    <property type="entry name" value="MULTI-COPPER OXIDASE"/>
    <property type="match status" value="1"/>
</dbReference>
<dbReference type="InterPro" id="IPR011707">
    <property type="entry name" value="Cu-oxidase-like_N"/>
</dbReference>
<dbReference type="AlphaFoldDB" id="F5XJU1"/>
<dbReference type="Proteomes" id="UP000007947">
    <property type="component" value="Chromosome"/>
</dbReference>